<sequence length="446" mass="51098">MAITRAQSAAQKSRPQPAPKNQGKQPRGFQLRRNAGRERRYHESDPAKNRPRTFPTQPAETSPVQAVETSPTQPVKKTSGERATDSEATKQITDPIAIWAKEAYWPQELLHPKEPLTKSSSSLDRKRTDSAVPTTPSDQRPREMKSAQYRDRRYLELFAAKNSYAERFSLGIADESKRLCHALLETTQPVPKESLFDDDSFDRACEKLQSKNEARVIQDISRLIVPSAKQLSLRAQHLERLIEGVNEGWNYSVPLTGARPQPDYAVGFRRNAFTDDQLAKLSPFLGDFLAGDQSFFMGTYYMYFPFLTCEAKCSMGGIDISDHQNAHSMTLAVRGVAELFRMVKREHEIHRQILAFSISHDHQTVCIYGYYLVIDREVIKYYRHPIRTFNFTELEGKEKWTAYRVTRNICDIWMLQHFERICSAISQLPPELNFEVSSLSEAARLS</sequence>
<comment type="caution">
    <text evidence="3">The sequence shown here is derived from an EMBL/GenBank/DDBJ whole genome shotgun (WGS) entry which is preliminary data.</text>
</comment>
<feature type="region of interest" description="Disordered" evidence="1">
    <location>
        <begin position="110"/>
        <end position="147"/>
    </location>
</feature>
<gene>
    <name evidence="3" type="ORF">B0J13DRAFT_650443</name>
</gene>
<feature type="region of interest" description="Disordered" evidence="1">
    <location>
        <begin position="1"/>
        <end position="91"/>
    </location>
</feature>
<evidence type="ECO:0000259" key="2">
    <source>
        <dbReference type="Pfam" id="PF25545"/>
    </source>
</evidence>
<feature type="compositionally biased region" description="Basic and acidic residues" evidence="1">
    <location>
        <begin position="78"/>
        <end position="88"/>
    </location>
</feature>
<dbReference type="Proteomes" id="UP000717696">
    <property type="component" value="Unassembled WGS sequence"/>
</dbReference>
<protein>
    <recommendedName>
        <fullName evidence="2">DUF7924 domain-containing protein</fullName>
    </recommendedName>
</protein>
<dbReference type="PANTHER" id="PTHR42470">
    <property type="entry name" value="VAST DOMAIN-CONTAINING PROTEIN"/>
    <property type="match status" value="1"/>
</dbReference>
<evidence type="ECO:0000313" key="4">
    <source>
        <dbReference type="Proteomes" id="UP000717696"/>
    </source>
</evidence>
<reference evidence="3" key="1">
    <citation type="journal article" date="2021" name="Nat. Commun.">
        <title>Genetic determinants of endophytism in the Arabidopsis root mycobiome.</title>
        <authorList>
            <person name="Mesny F."/>
            <person name="Miyauchi S."/>
            <person name="Thiergart T."/>
            <person name="Pickel B."/>
            <person name="Atanasova L."/>
            <person name="Karlsson M."/>
            <person name="Huettel B."/>
            <person name="Barry K.W."/>
            <person name="Haridas S."/>
            <person name="Chen C."/>
            <person name="Bauer D."/>
            <person name="Andreopoulos W."/>
            <person name="Pangilinan J."/>
            <person name="LaButti K."/>
            <person name="Riley R."/>
            <person name="Lipzen A."/>
            <person name="Clum A."/>
            <person name="Drula E."/>
            <person name="Henrissat B."/>
            <person name="Kohler A."/>
            <person name="Grigoriev I.V."/>
            <person name="Martin F.M."/>
            <person name="Hacquard S."/>
        </authorList>
    </citation>
    <scope>NUCLEOTIDE SEQUENCE</scope>
    <source>
        <strain evidence="3">MPI-CAGE-AT-0021</strain>
    </source>
</reference>
<evidence type="ECO:0000256" key="1">
    <source>
        <dbReference type="SAM" id="MobiDB-lite"/>
    </source>
</evidence>
<feature type="compositionally biased region" description="Polar residues" evidence="1">
    <location>
        <begin position="54"/>
        <end position="76"/>
    </location>
</feature>
<organism evidence="3 4">
    <name type="scientific">Dactylonectria estremocensis</name>
    <dbReference type="NCBI Taxonomy" id="1079267"/>
    <lineage>
        <taxon>Eukaryota</taxon>
        <taxon>Fungi</taxon>
        <taxon>Dikarya</taxon>
        <taxon>Ascomycota</taxon>
        <taxon>Pezizomycotina</taxon>
        <taxon>Sordariomycetes</taxon>
        <taxon>Hypocreomycetidae</taxon>
        <taxon>Hypocreales</taxon>
        <taxon>Nectriaceae</taxon>
        <taxon>Dactylonectria</taxon>
    </lineage>
</organism>
<evidence type="ECO:0000313" key="3">
    <source>
        <dbReference type="EMBL" id="KAH7157795.1"/>
    </source>
</evidence>
<dbReference type="EMBL" id="JAGMUU010000003">
    <property type="protein sequence ID" value="KAH7157795.1"/>
    <property type="molecule type" value="Genomic_DNA"/>
</dbReference>
<feature type="domain" description="DUF7924" evidence="2">
    <location>
        <begin position="201"/>
        <end position="425"/>
    </location>
</feature>
<feature type="compositionally biased region" description="Polar residues" evidence="1">
    <location>
        <begin position="1"/>
        <end position="14"/>
    </location>
</feature>
<dbReference type="InterPro" id="IPR057684">
    <property type="entry name" value="DUF7924"/>
</dbReference>
<dbReference type="AlphaFoldDB" id="A0A9P9FAQ7"/>
<proteinExistence type="predicted"/>
<dbReference type="PANTHER" id="PTHR42470:SF2">
    <property type="match status" value="1"/>
</dbReference>
<accession>A0A9P9FAQ7</accession>
<dbReference type="OrthoDB" id="5132737at2759"/>
<feature type="compositionally biased region" description="Basic and acidic residues" evidence="1">
    <location>
        <begin position="35"/>
        <end position="48"/>
    </location>
</feature>
<dbReference type="Pfam" id="PF25545">
    <property type="entry name" value="DUF7924"/>
    <property type="match status" value="1"/>
</dbReference>
<keyword evidence="4" id="KW-1185">Reference proteome</keyword>
<name>A0A9P9FAQ7_9HYPO</name>